<keyword evidence="1" id="KW-0479">Metal-binding</keyword>
<dbReference type="GeneID" id="125423145"/>
<dbReference type="RefSeq" id="XP_048332681.2">
    <property type="nucleotide sequence ID" value="XM_048476724.2"/>
</dbReference>
<proteinExistence type="predicted"/>
<evidence type="ECO:0000313" key="4">
    <source>
        <dbReference type="RefSeq" id="XP_048332681.2"/>
    </source>
</evidence>
<keyword evidence="1" id="KW-0862">Zinc</keyword>
<dbReference type="InterPro" id="IPR013087">
    <property type="entry name" value="Znf_C2H2_type"/>
</dbReference>
<evidence type="ECO:0000313" key="3">
    <source>
        <dbReference type="Proteomes" id="UP001652623"/>
    </source>
</evidence>
<organism evidence="3 4">
    <name type="scientific">Ziziphus jujuba</name>
    <name type="common">Chinese jujube</name>
    <name type="synonym">Ziziphus sativa</name>
    <dbReference type="NCBI Taxonomy" id="326968"/>
    <lineage>
        <taxon>Eukaryota</taxon>
        <taxon>Viridiplantae</taxon>
        <taxon>Streptophyta</taxon>
        <taxon>Embryophyta</taxon>
        <taxon>Tracheophyta</taxon>
        <taxon>Spermatophyta</taxon>
        <taxon>Magnoliopsida</taxon>
        <taxon>eudicotyledons</taxon>
        <taxon>Gunneridae</taxon>
        <taxon>Pentapetalae</taxon>
        <taxon>rosids</taxon>
        <taxon>fabids</taxon>
        <taxon>Rosales</taxon>
        <taxon>Rhamnaceae</taxon>
        <taxon>Paliureae</taxon>
        <taxon>Ziziphus</taxon>
    </lineage>
</organism>
<name>A0ABM3IPG0_ZIZJJ</name>
<feature type="domain" description="C2H2-type" evidence="2">
    <location>
        <begin position="30"/>
        <end position="57"/>
    </location>
</feature>
<sequence>MAGYGWNLRHGNVQGLNRGRQQLPHNPSQIACRLCDQVFLSTQALINHIETHMVEDEAKAASRRQQKQQEEQQQQTNFMSTQRDLFAVNPFRPAFPSPTPVPTLPPSTLKAQTFFPVQFSSPLPIVPQIVNSQPLILPPPTPPPVSPLMRNNMMTVGTPVMTPIMTFVPPPMQQRRSVAIEEINASDYTKPLLSLLERPIQKPSEVVEKANGIVLDLTLKL</sequence>
<reference evidence="4" key="1">
    <citation type="submission" date="2025-08" db="UniProtKB">
        <authorList>
            <consortium name="RefSeq"/>
        </authorList>
    </citation>
    <scope>IDENTIFICATION</scope>
    <source>
        <tissue evidence="4">Seedling</tissue>
    </source>
</reference>
<dbReference type="PROSITE" id="PS50157">
    <property type="entry name" value="ZINC_FINGER_C2H2_2"/>
    <property type="match status" value="1"/>
</dbReference>
<keyword evidence="1" id="KW-0863">Zinc-finger</keyword>
<accession>A0ABM3IPG0</accession>
<dbReference type="Proteomes" id="UP001652623">
    <property type="component" value="Chromosome 3"/>
</dbReference>
<dbReference type="Gene3D" id="3.30.160.60">
    <property type="entry name" value="Classic Zinc Finger"/>
    <property type="match status" value="1"/>
</dbReference>
<dbReference type="PROSITE" id="PS00028">
    <property type="entry name" value="ZINC_FINGER_C2H2_1"/>
    <property type="match status" value="1"/>
</dbReference>
<keyword evidence="3" id="KW-1185">Reference proteome</keyword>
<evidence type="ECO:0000256" key="1">
    <source>
        <dbReference type="PROSITE-ProRule" id="PRU00042"/>
    </source>
</evidence>
<gene>
    <name evidence="4" type="primary">LOC125423145</name>
</gene>
<evidence type="ECO:0000259" key="2">
    <source>
        <dbReference type="PROSITE" id="PS50157"/>
    </source>
</evidence>
<protein>
    <submittedName>
        <fullName evidence="4">Formin-like protein 2</fullName>
    </submittedName>
</protein>